<evidence type="ECO:0000256" key="2">
    <source>
        <dbReference type="SAM" id="SignalP"/>
    </source>
</evidence>
<keyword evidence="1" id="KW-0812">Transmembrane</keyword>
<feature type="transmembrane region" description="Helical" evidence="1">
    <location>
        <begin position="307"/>
        <end position="334"/>
    </location>
</feature>
<name>A0A7R9C127_9CRUS</name>
<feature type="signal peptide" evidence="2">
    <location>
        <begin position="1"/>
        <end position="21"/>
    </location>
</feature>
<evidence type="ECO:0008006" key="5">
    <source>
        <dbReference type="Google" id="ProtNLM"/>
    </source>
</evidence>
<feature type="chain" id="PRO_5036210441" description="Transmembrane protein" evidence="2">
    <location>
        <begin position="22"/>
        <end position="758"/>
    </location>
</feature>
<accession>A0A7R9C127</accession>
<evidence type="ECO:0000313" key="4">
    <source>
        <dbReference type="Proteomes" id="UP000678499"/>
    </source>
</evidence>
<keyword evidence="4" id="KW-1185">Reference proteome</keyword>
<feature type="transmembrane region" description="Helical" evidence="1">
    <location>
        <begin position="655"/>
        <end position="678"/>
    </location>
</feature>
<feature type="transmembrane region" description="Helical" evidence="1">
    <location>
        <begin position="205"/>
        <end position="225"/>
    </location>
</feature>
<reference evidence="3" key="1">
    <citation type="submission" date="2020-11" db="EMBL/GenBank/DDBJ databases">
        <authorList>
            <person name="Tran Van P."/>
        </authorList>
    </citation>
    <scope>NUCLEOTIDE SEQUENCE</scope>
</reference>
<evidence type="ECO:0000256" key="1">
    <source>
        <dbReference type="SAM" id="Phobius"/>
    </source>
</evidence>
<dbReference type="Proteomes" id="UP000678499">
    <property type="component" value="Unassembled WGS sequence"/>
</dbReference>
<protein>
    <recommendedName>
        <fullName evidence="5">Transmembrane protein</fullName>
    </recommendedName>
</protein>
<sequence length="758" mass="81099">MSLRVLVLVLLMVADPDLVDGKCLVQDGRLECTDACSSDVAQAAVFDDSFVMTGGVLDLSCLDYFNIKRVKLLEPIQCEGDIPVGVVDPLSFCHWGQWDEGIPDIPLTDGEVVVTTTTILSTTSPLLSSSVSSAATSAVPVVPVIISTSTAKEQVTKKPSILLAVLNNFLDIPETRLFSGENTNLTLTVSDGKTTLTAEFLSNGIIALISGLSFTVLSLVAGLVWHCLRKKPNDTNVESGVKIEEIEMQDLSKPKTFDEIHSSSVSEDSTSGFATIRSRIPKLTTFKPSLVPAIAEDAGSTGEASSAYFWVGMTLNCMACWCFPVCFAFAQAWFQPLLRMLEALGRLVQHSEVQVPDLLSSPVPVPMNPPLSPSPLLSLDEELGNTEDTQDNEALDVSVDDFVSVATPMNPPLSPSPLLSLDEELGNTEDTQDNEALDVSVDDFVSVANILTKMSLRVLVLVLLMVADPDLVDGKCSVQDGRLECTDACSSDVAQAAAFDDSFVMTGGVLDLSCLDYFNIKRVELLEPIQCEGDIPIGVINPPSFCRGSEWDESIPDIPLTDGEVAFTTAAIPSTTSLPLSSSVSSAATSAVPVIISTLAAKEQVTKKPSILLAVLNNFSDIPETRLFSGENTNLTLTVSDGKTTLTAEFLSNGIIALISGLSFTVLSLVAGLVWHCLRKKAWFQPLLRMLEALGRLAQHLEVQVPDLLASPVPVPMNPPLSPSQLLSLDEELGNTEDTQDNEALDVSVDDFVSVASE</sequence>
<keyword evidence="2" id="KW-0732">Signal</keyword>
<evidence type="ECO:0000313" key="3">
    <source>
        <dbReference type="EMBL" id="CAD7284048.1"/>
    </source>
</evidence>
<gene>
    <name evidence="3" type="ORF">NMOB1V02_LOCUS11656</name>
</gene>
<dbReference type="AlphaFoldDB" id="A0A7R9C127"/>
<keyword evidence="1" id="KW-0472">Membrane</keyword>
<keyword evidence="1" id="KW-1133">Transmembrane helix</keyword>
<dbReference type="EMBL" id="CAJPEX010006783">
    <property type="protein sequence ID" value="CAG0924200.1"/>
    <property type="molecule type" value="Genomic_DNA"/>
</dbReference>
<proteinExistence type="predicted"/>
<dbReference type="EMBL" id="OA888820">
    <property type="protein sequence ID" value="CAD7284048.1"/>
    <property type="molecule type" value="Genomic_DNA"/>
</dbReference>
<organism evidence="3">
    <name type="scientific">Notodromas monacha</name>
    <dbReference type="NCBI Taxonomy" id="399045"/>
    <lineage>
        <taxon>Eukaryota</taxon>
        <taxon>Metazoa</taxon>
        <taxon>Ecdysozoa</taxon>
        <taxon>Arthropoda</taxon>
        <taxon>Crustacea</taxon>
        <taxon>Oligostraca</taxon>
        <taxon>Ostracoda</taxon>
        <taxon>Podocopa</taxon>
        <taxon>Podocopida</taxon>
        <taxon>Cypridocopina</taxon>
        <taxon>Cypridoidea</taxon>
        <taxon>Cyprididae</taxon>
        <taxon>Notodromas</taxon>
    </lineage>
</organism>